<reference evidence="1" key="1">
    <citation type="journal article" date="2023" name="IScience">
        <title>Live-bearing cockroach genome reveals convergent evolutionary mechanisms linked to viviparity in insects and beyond.</title>
        <authorList>
            <person name="Fouks B."/>
            <person name="Harrison M.C."/>
            <person name="Mikhailova A.A."/>
            <person name="Marchal E."/>
            <person name="English S."/>
            <person name="Carruthers M."/>
            <person name="Jennings E.C."/>
            <person name="Chiamaka E.L."/>
            <person name="Frigard R.A."/>
            <person name="Pippel M."/>
            <person name="Attardo G.M."/>
            <person name="Benoit J.B."/>
            <person name="Bornberg-Bauer E."/>
            <person name="Tobe S.S."/>
        </authorList>
    </citation>
    <scope>NUCLEOTIDE SEQUENCE</scope>
    <source>
        <strain evidence="1">Stay&amp;Tobe</strain>
    </source>
</reference>
<gene>
    <name evidence="1" type="ORF">L9F63_013848</name>
</gene>
<organism evidence="1 2">
    <name type="scientific">Diploptera punctata</name>
    <name type="common">Pacific beetle cockroach</name>
    <dbReference type="NCBI Taxonomy" id="6984"/>
    <lineage>
        <taxon>Eukaryota</taxon>
        <taxon>Metazoa</taxon>
        <taxon>Ecdysozoa</taxon>
        <taxon>Arthropoda</taxon>
        <taxon>Hexapoda</taxon>
        <taxon>Insecta</taxon>
        <taxon>Pterygota</taxon>
        <taxon>Neoptera</taxon>
        <taxon>Polyneoptera</taxon>
        <taxon>Dictyoptera</taxon>
        <taxon>Blattodea</taxon>
        <taxon>Blaberoidea</taxon>
        <taxon>Blaberidae</taxon>
        <taxon>Diplopterinae</taxon>
        <taxon>Diploptera</taxon>
    </lineage>
</organism>
<proteinExistence type="predicted"/>
<protein>
    <submittedName>
        <fullName evidence="1">Uncharacterized protein</fullName>
    </submittedName>
</protein>
<dbReference type="AlphaFoldDB" id="A0AAD8A980"/>
<evidence type="ECO:0000313" key="2">
    <source>
        <dbReference type="Proteomes" id="UP001233999"/>
    </source>
</evidence>
<dbReference type="EMBL" id="JASPKZ010002711">
    <property type="protein sequence ID" value="KAJ9594860.1"/>
    <property type="molecule type" value="Genomic_DNA"/>
</dbReference>
<keyword evidence="2" id="KW-1185">Reference proteome</keyword>
<comment type="caution">
    <text evidence="1">The sequence shown here is derived from an EMBL/GenBank/DDBJ whole genome shotgun (WGS) entry which is preliminary data.</text>
</comment>
<evidence type="ECO:0000313" key="1">
    <source>
        <dbReference type="EMBL" id="KAJ9594860.1"/>
    </source>
</evidence>
<name>A0AAD8A980_DIPPU</name>
<accession>A0AAD8A980</accession>
<feature type="non-terminal residue" evidence="1">
    <location>
        <position position="1"/>
    </location>
</feature>
<dbReference type="Proteomes" id="UP001233999">
    <property type="component" value="Unassembled WGS sequence"/>
</dbReference>
<feature type="non-terminal residue" evidence="1">
    <location>
        <position position="62"/>
    </location>
</feature>
<sequence>MFILFNFRTLNFFSAIFLSLHPPRIMFSFRKTYPLSCKLFFTWLIHLSRGHFPCILRFNSLC</sequence>
<reference evidence="1" key="2">
    <citation type="submission" date="2023-05" db="EMBL/GenBank/DDBJ databases">
        <authorList>
            <person name="Fouks B."/>
        </authorList>
    </citation>
    <scope>NUCLEOTIDE SEQUENCE</scope>
    <source>
        <strain evidence="1">Stay&amp;Tobe</strain>
        <tissue evidence="1">Testes</tissue>
    </source>
</reference>